<evidence type="ECO:0000256" key="4">
    <source>
        <dbReference type="ARBA" id="ARBA00022840"/>
    </source>
</evidence>
<gene>
    <name evidence="10" type="ORF">BC777_0924</name>
</gene>
<dbReference type="GO" id="GO:0005524">
    <property type="term" value="F:ATP binding"/>
    <property type="evidence" value="ECO:0007669"/>
    <property type="project" value="UniProtKB-KW"/>
</dbReference>
<feature type="domain" description="Cation-transporting P-type ATPase N-terminal" evidence="9">
    <location>
        <begin position="1"/>
        <end position="62"/>
    </location>
</feature>
<evidence type="ECO:0000256" key="7">
    <source>
        <dbReference type="ARBA" id="ARBA00023136"/>
    </source>
</evidence>
<accession>A0A2M8WMD0</accession>
<evidence type="ECO:0000256" key="8">
    <source>
        <dbReference type="SAM" id="Phobius"/>
    </source>
</evidence>
<keyword evidence="11" id="KW-1185">Reference proteome</keyword>
<dbReference type="SUPFAM" id="SSF81665">
    <property type="entry name" value="Calcium ATPase, transmembrane domain M"/>
    <property type="match status" value="1"/>
</dbReference>
<protein>
    <submittedName>
        <fullName evidence="10">Ca2+-transporting ATPase</fullName>
    </submittedName>
</protein>
<dbReference type="InterPro" id="IPR006068">
    <property type="entry name" value="ATPase_P-typ_cation-transptr_C"/>
</dbReference>
<feature type="transmembrane region" description="Helical" evidence="8">
    <location>
        <begin position="722"/>
        <end position="747"/>
    </location>
</feature>
<dbReference type="GO" id="GO:0016887">
    <property type="term" value="F:ATP hydrolysis activity"/>
    <property type="evidence" value="ECO:0007669"/>
    <property type="project" value="InterPro"/>
</dbReference>
<evidence type="ECO:0000313" key="11">
    <source>
        <dbReference type="Proteomes" id="UP000228531"/>
    </source>
</evidence>
<dbReference type="RefSeq" id="WP_245834155.1">
    <property type="nucleotide sequence ID" value="NZ_PGTY01000001.1"/>
</dbReference>
<evidence type="ECO:0000256" key="6">
    <source>
        <dbReference type="ARBA" id="ARBA00022989"/>
    </source>
</evidence>
<dbReference type="SUPFAM" id="SSF56784">
    <property type="entry name" value="HAD-like"/>
    <property type="match status" value="1"/>
</dbReference>
<dbReference type="InterPro" id="IPR023298">
    <property type="entry name" value="ATPase_P-typ_TM_dom_sf"/>
</dbReference>
<dbReference type="InterPro" id="IPR008250">
    <property type="entry name" value="ATPase_P-typ_transduc_dom_A_sf"/>
</dbReference>
<dbReference type="GO" id="GO:0016020">
    <property type="term" value="C:membrane"/>
    <property type="evidence" value="ECO:0007669"/>
    <property type="project" value="UniProtKB-SubCell"/>
</dbReference>
<proteinExistence type="predicted"/>
<dbReference type="Pfam" id="PF00122">
    <property type="entry name" value="E1-E2_ATPase"/>
    <property type="match status" value="1"/>
</dbReference>
<dbReference type="NCBIfam" id="TIGR01494">
    <property type="entry name" value="ATPase_P-type"/>
    <property type="match status" value="2"/>
</dbReference>
<evidence type="ECO:0000313" key="10">
    <source>
        <dbReference type="EMBL" id="PJI92080.1"/>
    </source>
</evidence>
<keyword evidence="7 8" id="KW-0472">Membrane</keyword>
<feature type="transmembrane region" description="Helical" evidence="8">
    <location>
        <begin position="249"/>
        <end position="276"/>
    </location>
</feature>
<evidence type="ECO:0000256" key="5">
    <source>
        <dbReference type="ARBA" id="ARBA00022967"/>
    </source>
</evidence>
<feature type="transmembrane region" description="Helical" evidence="8">
    <location>
        <begin position="42"/>
        <end position="60"/>
    </location>
</feature>
<dbReference type="Proteomes" id="UP000228531">
    <property type="component" value="Unassembled WGS sequence"/>
</dbReference>
<dbReference type="PRINTS" id="PR00120">
    <property type="entry name" value="HATPASE"/>
</dbReference>
<dbReference type="SFLD" id="SFLDS00003">
    <property type="entry name" value="Haloacid_Dehalogenase"/>
    <property type="match status" value="1"/>
</dbReference>
<evidence type="ECO:0000256" key="1">
    <source>
        <dbReference type="ARBA" id="ARBA00004141"/>
    </source>
</evidence>
<dbReference type="SUPFAM" id="SSF81660">
    <property type="entry name" value="Metal cation-transporting ATPase, ATP-binding domain N"/>
    <property type="match status" value="1"/>
</dbReference>
<evidence type="ECO:0000259" key="9">
    <source>
        <dbReference type="SMART" id="SM00831"/>
    </source>
</evidence>
<dbReference type="SUPFAM" id="SSF81653">
    <property type="entry name" value="Calcium ATPase, transduction domain A"/>
    <property type="match status" value="1"/>
</dbReference>
<dbReference type="Pfam" id="PF00689">
    <property type="entry name" value="Cation_ATPase_C"/>
    <property type="match status" value="1"/>
</dbReference>
<dbReference type="InterPro" id="IPR059000">
    <property type="entry name" value="ATPase_P-type_domA"/>
</dbReference>
<dbReference type="EMBL" id="PGTY01000001">
    <property type="protein sequence ID" value="PJI92080.1"/>
    <property type="molecule type" value="Genomic_DNA"/>
</dbReference>
<dbReference type="InterPro" id="IPR023214">
    <property type="entry name" value="HAD_sf"/>
</dbReference>
<sequence>MTDDLTLGLTSDQANALHTTHGWNELPQGAGPKPLRILLRQFTNVLVIILIIAAVIAFVAGERIDTIAIVIVILLNGILGFVQEWRAENALQSLSNMMSPQATVLRDGRQMIIPARDLAPGDLIIVAAGDRVPADADVIEQTSLSADESALTGESVPVVKDGSGAALYTGTNVVEGRGMGRVTAIGTQTRFGQIAVLTGSVVQRQTHLQRQLGQLAKQLGIAALLIAAMIMGLGVWTGRPLTEMFMTGISLAVAMVPEGLPAVVTITIALGAAALVRQNALTRRLQAVETLGAASVICTDKTGTLTENKMTATEIWTPQGSYSVTGTGYDPSGHIKKDGDKRRASNDPVLAALLEVCAGCNHASLHHESGAWTMIGSPTEGALITLAYKGWTALPDPAGIIAENPFNSDAKRMSILRHTPSGPKVLTKGAPEQLRDLCTAITGPNGPEPLTDACRAQIEAAYTDMAANGHRVIALAAAPAPDNTLREDALVFLGLIGIIDPPRPEVAAAVAQAHAAGTRIIMITGDSPVTAKAIAEAIGLNPQSVMTHDALAVMSDTELTQRLDSDTLIARAEPADKMRIVALLQATGQIVAMTGDGVNDAPALEQADIGIAMGIRGTDVAKEASDLVLLDDNFATIIAAIREGRRQFDNLRKFVRYLLSSNAGEVIALVCNIIIGGPLIFLATQILWMNLITDGLTAVALGLEKPEAGQMQEPPRPMNAPILGWSGVALIVIFGLYTGTSSLWIFWSLLHIDETLARTAAFTAMVVFEKFSVFAFRSLREPCSRIGWASNPFLLLALAVTLGAQVVAVYWTPLQTLLHTTGLGWAEWQMIGLFTLPLIIVPELFKMIMLRGRTNGA</sequence>
<dbReference type="Gene3D" id="3.40.1110.10">
    <property type="entry name" value="Calcium-transporting ATPase, cytoplasmic domain N"/>
    <property type="match status" value="1"/>
</dbReference>
<reference evidence="10 11" key="1">
    <citation type="submission" date="2017-11" db="EMBL/GenBank/DDBJ databases">
        <title>Genomic Encyclopedia of Archaeal and Bacterial Type Strains, Phase II (KMG-II): From Individual Species to Whole Genera.</title>
        <authorList>
            <person name="Goeker M."/>
        </authorList>
    </citation>
    <scope>NUCLEOTIDE SEQUENCE [LARGE SCALE GENOMIC DNA]</scope>
    <source>
        <strain evidence="10 11">DSM 29128</strain>
    </source>
</reference>
<dbReference type="PANTHER" id="PTHR42861">
    <property type="entry name" value="CALCIUM-TRANSPORTING ATPASE"/>
    <property type="match status" value="1"/>
</dbReference>
<dbReference type="PROSITE" id="PS00154">
    <property type="entry name" value="ATPASE_E1_E2"/>
    <property type="match status" value="1"/>
</dbReference>
<dbReference type="InterPro" id="IPR023299">
    <property type="entry name" value="ATPase_P-typ_cyto_dom_N"/>
</dbReference>
<dbReference type="Pfam" id="PF13246">
    <property type="entry name" value="Cation_ATPase"/>
    <property type="match status" value="1"/>
</dbReference>
<dbReference type="SFLD" id="SFLDG00002">
    <property type="entry name" value="C1.7:_P-type_atpase_like"/>
    <property type="match status" value="1"/>
</dbReference>
<dbReference type="PRINTS" id="PR00119">
    <property type="entry name" value="CATATPASE"/>
</dbReference>
<evidence type="ECO:0000256" key="3">
    <source>
        <dbReference type="ARBA" id="ARBA00022741"/>
    </source>
</evidence>
<keyword evidence="3" id="KW-0547">Nucleotide-binding</keyword>
<keyword evidence="5" id="KW-1278">Translocase</keyword>
<comment type="subcellular location">
    <subcellularLocation>
        <location evidence="1">Membrane</location>
        <topology evidence="1">Multi-pass membrane protein</topology>
    </subcellularLocation>
</comment>
<keyword evidence="2 8" id="KW-0812">Transmembrane</keyword>
<feature type="transmembrane region" description="Helical" evidence="8">
    <location>
        <begin position="825"/>
        <end position="845"/>
    </location>
</feature>
<comment type="caution">
    <text evidence="10">The sequence shown here is derived from an EMBL/GenBank/DDBJ whole genome shotgun (WGS) entry which is preliminary data.</text>
</comment>
<feature type="transmembrane region" description="Helical" evidence="8">
    <location>
        <begin position="791"/>
        <end position="813"/>
    </location>
</feature>
<dbReference type="AlphaFoldDB" id="A0A2M8WMD0"/>
<dbReference type="Gene3D" id="3.40.50.1000">
    <property type="entry name" value="HAD superfamily/HAD-like"/>
    <property type="match status" value="1"/>
</dbReference>
<organism evidence="10 11">
    <name type="scientific">Yoonia maricola</name>
    <dbReference type="NCBI Taxonomy" id="420999"/>
    <lineage>
        <taxon>Bacteria</taxon>
        <taxon>Pseudomonadati</taxon>
        <taxon>Pseudomonadota</taxon>
        <taxon>Alphaproteobacteria</taxon>
        <taxon>Rhodobacterales</taxon>
        <taxon>Paracoccaceae</taxon>
        <taxon>Yoonia</taxon>
    </lineage>
</organism>
<dbReference type="SMART" id="SM00831">
    <property type="entry name" value="Cation_ATPase_N"/>
    <property type="match status" value="1"/>
</dbReference>
<dbReference type="InterPro" id="IPR018303">
    <property type="entry name" value="ATPase_P-typ_P_site"/>
</dbReference>
<dbReference type="Gene3D" id="1.20.1110.10">
    <property type="entry name" value="Calcium-transporting ATPase, transmembrane domain"/>
    <property type="match status" value="1"/>
</dbReference>
<feature type="transmembrane region" description="Helical" evidence="8">
    <location>
        <begin position="219"/>
        <end position="237"/>
    </location>
</feature>
<dbReference type="InterPro" id="IPR001757">
    <property type="entry name" value="P_typ_ATPase"/>
</dbReference>
<evidence type="ECO:0000256" key="2">
    <source>
        <dbReference type="ARBA" id="ARBA00022692"/>
    </source>
</evidence>
<dbReference type="InterPro" id="IPR036412">
    <property type="entry name" value="HAD-like_sf"/>
</dbReference>
<dbReference type="InterPro" id="IPR004014">
    <property type="entry name" value="ATPase_P-typ_cation-transptr_N"/>
</dbReference>
<dbReference type="Pfam" id="PF00690">
    <property type="entry name" value="Cation_ATPase_N"/>
    <property type="match status" value="1"/>
</dbReference>
<dbReference type="GO" id="GO:0015662">
    <property type="term" value="F:P-type ion transporter activity"/>
    <property type="evidence" value="ECO:0007669"/>
    <property type="project" value="UniProtKB-ARBA"/>
</dbReference>
<keyword evidence="6 8" id="KW-1133">Transmembrane helix</keyword>
<dbReference type="SFLD" id="SFLDF00027">
    <property type="entry name" value="p-type_atpase"/>
    <property type="match status" value="1"/>
</dbReference>
<feature type="transmembrane region" description="Helical" evidence="8">
    <location>
        <begin position="66"/>
        <end position="82"/>
    </location>
</feature>
<name>A0A2M8WMD0_9RHOB</name>
<keyword evidence="4" id="KW-0067">ATP-binding</keyword>
<dbReference type="Gene3D" id="2.70.150.10">
    <property type="entry name" value="Calcium-transporting ATPase, cytoplasmic transduction domain A"/>
    <property type="match status" value="1"/>
</dbReference>
<dbReference type="InterPro" id="IPR044492">
    <property type="entry name" value="P_typ_ATPase_HD_dom"/>
</dbReference>